<accession>A0AAW1IBF8</accession>
<dbReference type="Proteomes" id="UP001458880">
    <property type="component" value="Unassembled WGS sequence"/>
</dbReference>
<evidence type="ECO:0000256" key="1">
    <source>
        <dbReference type="ARBA" id="ARBA00001968"/>
    </source>
</evidence>
<keyword evidence="10" id="KW-1185">Reference proteome</keyword>
<dbReference type="Pfam" id="PF13359">
    <property type="entry name" value="DDE_Tnp_4"/>
    <property type="match status" value="1"/>
</dbReference>
<comment type="cofactor">
    <cofactor evidence="1">
        <name>a divalent metal cation</name>
        <dbReference type="ChEBI" id="CHEBI:60240"/>
    </cofactor>
</comment>
<keyword evidence="6" id="KW-0378">Hydrolase</keyword>
<dbReference type="InterPro" id="IPR045249">
    <property type="entry name" value="HARBI1-like"/>
</dbReference>
<dbReference type="PANTHER" id="PTHR22930">
    <property type="match status" value="1"/>
</dbReference>
<dbReference type="GO" id="GO:0046872">
    <property type="term" value="F:metal ion binding"/>
    <property type="evidence" value="ECO:0007669"/>
    <property type="project" value="UniProtKB-KW"/>
</dbReference>
<comment type="similarity">
    <text evidence="3">Belongs to the HARBI1 family.</text>
</comment>
<evidence type="ECO:0000313" key="9">
    <source>
        <dbReference type="EMBL" id="KAK9686643.1"/>
    </source>
</evidence>
<dbReference type="InterPro" id="IPR027806">
    <property type="entry name" value="HARBI1_dom"/>
</dbReference>
<gene>
    <name evidence="9" type="ORF">QE152_g37038</name>
</gene>
<keyword evidence="5" id="KW-0479">Metal-binding</keyword>
<reference evidence="9 10" key="1">
    <citation type="journal article" date="2024" name="BMC Genomics">
        <title>De novo assembly and annotation of Popillia japonica's genome with initial clues to its potential as an invasive pest.</title>
        <authorList>
            <person name="Cucini C."/>
            <person name="Boschi S."/>
            <person name="Funari R."/>
            <person name="Cardaioli E."/>
            <person name="Iannotti N."/>
            <person name="Marturano G."/>
            <person name="Paoli F."/>
            <person name="Bruttini M."/>
            <person name="Carapelli A."/>
            <person name="Frati F."/>
            <person name="Nardi F."/>
        </authorList>
    </citation>
    <scope>NUCLEOTIDE SEQUENCE [LARGE SCALE GENOMIC DNA]</scope>
    <source>
        <strain evidence="9">DMR45628</strain>
    </source>
</reference>
<name>A0AAW1IBF8_POPJA</name>
<comment type="subcellular location">
    <subcellularLocation>
        <location evidence="2">Nucleus</location>
    </subcellularLocation>
</comment>
<evidence type="ECO:0000259" key="8">
    <source>
        <dbReference type="Pfam" id="PF13359"/>
    </source>
</evidence>
<sequence>MNNVQRFLLIGVLVEEDRDRNLARIIRRNLRDTMNPFEMSDMHFKQLFRLDKISLINLINNVGRVTDRLGSIPLHLKVLTTLHFTATGSFQNPVGSSSWISLSQTSVCRIINEICSAIADYLFPIYVQFPTTIDKKNSTKKGFYEKWGTRGVIGVVDGTHVEIIAPPVSDLEHPPFVYINRKGRHSINVMLISDSNSKIIGCNARFPGSVHDAAIWQTSNIRNYLQEEYQNGDISAHLLGDSGYPLEPWLFTPFANAQENTVEANFNRQFNTVRNVIERTNGILKGRFRCLSRHRVLLYHPIDARLPIVENEIEYRENDINIDPVGNNILQLGRAARNAYVENNFL</sequence>
<evidence type="ECO:0000313" key="10">
    <source>
        <dbReference type="Proteomes" id="UP001458880"/>
    </source>
</evidence>
<evidence type="ECO:0000256" key="6">
    <source>
        <dbReference type="ARBA" id="ARBA00022801"/>
    </source>
</evidence>
<evidence type="ECO:0000256" key="2">
    <source>
        <dbReference type="ARBA" id="ARBA00004123"/>
    </source>
</evidence>
<evidence type="ECO:0000256" key="7">
    <source>
        <dbReference type="ARBA" id="ARBA00023242"/>
    </source>
</evidence>
<feature type="domain" description="DDE Tnp4" evidence="8">
    <location>
        <begin position="156"/>
        <end position="296"/>
    </location>
</feature>
<evidence type="ECO:0000256" key="3">
    <source>
        <dbReference type="ARBA" id="ARBA00006958"/>
    </source>
</evidence>
<dbReference type="PANTHER" id="PTHR22930:SF289">
    <property type="entry name" value="DDE TNP4 DOMAIN-CONTAINING PROTEIN-RELATED"/>
    <property type="match status" value="1"/>
</dbReference>
<keyword evidence="7" id="KW-0539">Nucleus</keyword>
<evidence type="ECO:0000256" key="4">
    <source>
        <dbReference type="ARBA" id="ARBA00022722"/>
    </source>
</evidence>
<protein>
    <submittedName>
        <fullName evidence="9">DDE superfamily endonuclease</fullName>
    </submittedName>
</protein>
<proteinExistence type="inferred from homology"/>
<evidence type="ECO:0000256" key="5">
    <source>
        <dbReference type="ARBA" id="ARBA00022723"/>
    </source>
</evidence>
<dbReference type="AlphaFoldDB" id="A0AAW1IBF8"/>
<comment type="caution">
    <text evidence="9">The sequence shown here is derived from an EMBL/GenBank/DDBJ whole genome shotgun (WGS) entry which is preliminary data.</text>
</comment>
<dbReference type="GO" id="GO:0005634">
    <property type="term" value="C:nucleus"/>
    <property type="evidence" value="ECO:0007669"/>
    <property type="project" value="UniProtKB-SubCell"/>
</dbReference>
<dbReference type="GO" id="GO:0004519">
    <property type="term" value="F:endonuclease activity"/>
    <property type="evidence" value="ECO:0007669"/>
    <property type="project" value="UniProtKB-KW"/>
</dbReference>
<keyword evidence="4" id="KW-0540">Nuclease</keyword>
<dbReference type="EMBL" id="JASPKY010000692">
    <property type="protein sequence ID" value="KAK9686643.1"/>
    <property type="molecule type" value="Genomic_DNA"/>
</dbReference>
<dbReference type="GO" id="GO:0016787">
    <property type="term" value="F:hydrolase activity"/>
    <property type="evidence" value="ECO:0007669"/>
    <property type="project" value="UniProtKB-KW"/>
</dbReference>
<organism evidence="9 10">
    <name type="scientific">Popillia japonica</name>
    <name type="common">Japanese beetle</name>
    <dbReference type="NCBI Taxonomy" id="7064"/>
    <lineage>
        <taxon>Eukaryota</taxon>
        <taxon>Metazoa</taxon>
        <taxon>Ecdysozoa</taxon>
        <taxon>Arthropoda</taxon>
        <taxon>Hexapoda</taxon>
        <taxon>Insecta</taxon>
        <taxon>Pterygota</taxon>
        <taxon>Neoptera</taxon>
        <taxon>Endopterygota</taxon>
        <taxon>Coleoptera</taxon>
        <taxon>Polyphaga</taxon>
        <taxon>Scarabaeiformia</taxon>
        <taxon>Scarabaeidae</taxon>
        <taxon>Rutelinae</taxon>
        <taxon>Popillia</taxon>
    </lineage>
</organism>
<keyword evidence="9" id="KW-0255">Endonuclease</keyword>